<sequence length="1603" mass="186867">MSSLHHKVTVSNTSIKICNDDRENGNSNNDLKTADVKKELATTTGIFNNKNIQQPSTSGKNFAEEEDDCLIVFEALNNTTKCSSKKENECGRRQIKNEEITGDYLKKILKEEEMNEESGEDLCSLECIDEEDSNEDFDLRDMDLRVEVGENDLENIQNISNNEERKEDEEEKGKMIKEEKEEVNEEKKDQENEDDEMNDKKKEKRREEERLINEEGEEDMEEKIEDEEINEEGKNSNEDFDMRDIYFKMEVGEKELENSLNYEEEKKKEKNKESCGEVKEETGEGIEEEMDERVADEEGDEEETEEDEETNNQIREEGGRGNEIVTKEVEEEEEIKEDEKMDDEETEENEEIIDGVIEEKAEEENDEERDEEMEEEGKKDDAENKEEKIEEDLSKDEEEIGEEEKDYVSNELKEKEENPFTTSGKAQNFEEKEKRQEEDRVKDNKLKEDECLRVILKGNTDSKEKEEKYRRILEEIRSKKQREKDENNRKMALNEGKELPKDSQTISKNKHLTSVDVQKMSGDINRMNDYTQRKFEDGQKSFEDNIPSTSNDSLTTSETIQSTSNQQLQTPRHVRASSVDVSSPSENIQTISKHERKLSNEIPSTTSTNIQKSKNFKKPRIDNNLNEISTETPLQRNKIKYIPLGDLIVKDRRLEKVDYCIKAINCAKEGKKKIMKKKRKKKLKILIIIIMMNLHLWKLKKLGNHLMKARFIRTTNFPQFERQYWGSVGNVWHPPPYPPPLAHIRPNHQPFAEDTFASNQNNFVYRSFDSQPSGDIAGNRVNVGTSSSVATKATKLTQTELSYPKDEILETNLKNKTDEITNLRSQLSKKEEELNHLNSLETSNKTLKDRLESKIKLVEECKNHMAEDGEKIKKLEKEVEELKKQNYLLELEKKNNNSKKEAKSPALIKAEDEIRQLRKDTSEQRRKTENANDQLRKSDEHCKRLTADLKHQKDRYDEWRKQTINNHKKEINEEINKISAQYKIEIERISESFSVKQSNSNANLKSQLQLKEFEIERLKAENSEERKKFEGEKQKVLDNYKRLEENLRKTHAENLELQQINNSNFEEWKRTELNRHINGFNMEIIRIKEEYRREMEVKDQKLNQSLEKERQTDKKYSELVEAAEELKKYVLGNIEEIQQQKQGSSNQIIQETPSEIKEKLEKEHSMKMKNSLRDICEEQHRIKQKKGQLDSAILTQQCVNCTALKIAFTQMNQKVENCLKSGCEICSGNRSLDSLDSQSSINSSNNHPSPRTPPRNKDVNLRENRKRNQQGQLKSNNPIITNNDSLQSAGQISTNQVFNNSNDTGRQTVESATSSLVSMTPSDPQQLEITTVIENVKEEMEEAGLDAQLELQNKNLENNMRFIRSKSVAALYSPTTQTFPTMVDQGNIQTSSRLEDFVNPQPPPPSYLQANSDLRFNQQFNSIGNTTNQVFTQGQQNQNLQQLICSSSAQQQQQRQVIYQQPIIQQQQQNQIASNISYIPSHPLLNNQHNQQILQQNNHPQFQNRPTSQQNIQNYLNQNQQMNSQQQQQVRFPQQTFNQPQNPARQARRLNDPRIQSSDMYAFLKLLEQQQQSQSQQQQPQVNNPQQMLQQSSTGKSKSKRKK</sequence>
<keyword evidence="2" id="KW-1185">Reference proteome</keyword>
<comment type="caution">
    <text evidence="1">The sequence shown here is derived from an EMBL/GenBank/DDBJ whole genome shotgun (WGS) entry which is preliminary data.</text>
</comment>
<protein>
    <submittedName>
        <fullName evidence="1">Uncharacterized protein</fullName>
    </submittedName>
</protein>
<proteinExistence type="predicted"/>
<evidence type="ECO:0000313" key="1">
    <source>
        <dbReference type="EMBL" id="CAK5072832.1"/>
    </source>
</evidence>
<reference evidence="1" key="1">
    <citation type="submission" date="2023-11" db="EMBL/GenBank/DDBJ databases">
        <authorList>
            <person name="Poullet M."/>
        </authorList>
    </citation>
    <scope>NUCLEOTIDE SEQUENCE</scope>
    <source>
        <strain evidence="1">E1834</strain>
    </source>
</reference>
<organism evidence="1 2">
    <name type="scientific">Meloidogyne enterolobii</name>
    <name type="common">Root-knot nematode worm</name>
    <name type="synonym">Meloidogyne mayaguensis</name>
    <dbReference type="NCBI Taxonomy" id="390850"/>
    <lineage>
        <taxon>Eukaryota</taxon>
        <taxon>Metazoa</taxon>
        <taxon>Ecdysozoa</taxon>
        <taxon>Nematoda</taxon>
        <taxon>Chromadorea</taxon>
        <taxon>Rhabditida</taxon>
        <taxon>Tylenchina</taxon>
        <taxon>Tylenchomorpha</taxon>
        <taxon>Tylenchoidea</taxon>
        <taxon>Meloidogynidae</taxon>
        <taxon>Meloidogyninae</taxon>
        <taxon>Meloidogyne</taxon>
    </lineage>
</organism>
<evidence type="ECO:0000313" key="2">
    <source>
        <dbReference type="Proteomes" id="UP001497535"/>
    </source>
</evidence>
<gene>
    <name evidence="1" type="ORF">MENTE1834_LOCUS19469</name>
</gene>
<name>A0ACB0Z2V0_MELEN</name>
<accession>A0ACB0Z2V0</accession>
<dbReference type="EMBL" id="CAVMJV010000023">
    <property type="protein sequence ID" value="CAK5072832.1"/>
    <property type="molecule type" value="Genomic_DNA"/>
</dbReference>
<dbReference type="Proteomes" id="UP001497535">
    <property type="component" value="Unassembled WGS sequence"/>
</dbReference>